<dbReference type="SUPFAM" id="SSF57884">
    <property type="entry name" value="Ada DNA repair protein, N-terminal domain (N-Ada 10)"/>
    <property type="match status" value="1"/>
</dbReference>
<dbReference type="InterPro" id="IPR004026">
    <property type="entry name" value="Ada_DNA_repair_Zn-bd"/>
</dbReference>
<reference evidence="3 4" key="1">
    <citation type="submission" date="2015-01" db="EMBL/GenBank/DDBJ databases">
        <title>Draft genome sequence of Pedobacter sp. NL19 isolated from sludge of an effluent treatment pond in an abandoned uranium mine.</title>
        <authorList>
            <person name="Santos T."/>
            <person name="Caetano T."/>
            <person name="Covas C."/>
            <person name="Cruz A."/>
            <person name="Mendo S."/>
        </authorList>
    </citation>
    <scope>NUCLEOTIDE SEQUENCE [LARGE SCALE GENOMIC DNA]</scope>
    <source>
        <strain evidence="3 4">NL19</strain>
    </source>
</reference>
<name>A0A0D0F7T3_9SPHI</name>
<dbReference type="Proteomes" id="UP000032049">
    <property type="component" value="Unassembled WGS sequence"/>
</dbReference>
<keyword evidence="4" id="KW-1185">Reference proteome</keyword>
<organism evidence="3 4">
    <name type="scientific">Pedobacter lusitanus</name>
    <dbReference type="NCBI Taxonomy" id="1503925"/>
    <lineage>
        <taxon>Bacteria</taxon>
        <taxon>Pseudomonadati</taxon>
        <taxon>Bacteroidota</taxon>
        <taxon>Sphingobacteriia</taxon>
        <taxon>Sphingobacteriales</taxon>
        <taxon>Sphingobacteriaceae</taxon>
        <taxon>Pedobacter</taxon>
    </lineage>
</organism>
<evidence type="ECO:0000313" key="3">
    <source>
        <dbReference type="EMBL" id="KIO77713.1"/>
    </source>
</evidence>
<evidence type="ECO:0000259" key="2">
    <source>
        <dbReference type="Pfam" id="PF02805"/>
    </source>
</evidence>
<evidence type="ECO:0000313" key="4">
    <source>
        <dbReference type="Proteomes" id="UP000032049"/>
    </source>
</evidence>
<keyword evidence="1" id="KW-0010">Activator</keyword>
<comment type="caution">
    <text evidence="3">The sequence shown here is derived from an EMBL/GenBank/DDBJ whole genome shotgun (WGS) entry which is preliminary data.</text>
</comment>
<dbReference type="EMBL" id="JXRA01000030">
    <property type="protein sequence ID" value="KIO77713.1"/>
    <property type="molecule type" value="Genomic_DNA"/>
</dbReference>
<dbReference type="RefSeq" id="WP_041880502.1">
    <property type="nucleotide sequence ID" value="NZ_CP157278.1"/>
</dbReference>
<protein>
    <submittedName>
        <fullName evidence="3">Metal-binding protein</fullName>
    </submittedName>
</protein>
<sequence>MIKHAAISDEQVRALIKKGMITLGGNKKLKIYGRLNCKSGKRMNRVNRVFFADEKEALENGFRPCANCQRNLYKEWIYSVEENR</sequence>
<dbReference type="InterPro" id="IPR035451">
    <property type="entry name" value="Ada-like_dom_sf"/>
</dbReference>
<dbReference type="GO" id="GO:0006355">
    <property type="term" value="P:regulation of DNA-templated transcription"/>
    <property type="evidence" value="ECO:0007669"/>
    <property type="project" value="InterPro"/>
</dbReference>
<dbReference type="Pfam" id="PF02805">
    <property type="entry name" value="Ada_Zn_binding"/>
    <property type="match status" value="1"/>
</dbReference>
<dbReference type="STRING" id="1503925.TH53_07900"/>
<gene>
    <name evidence="3" type="ORF">TH53_07900</name>
</gene>
<feature type="domain" description="Ada DNA repair metal-binding" evidence="2">
    <location>
        <begin position="25"/>
        <end position="69"/>
    </location>
</feature>
<dbReference type="Gene3D" id="3.40.10.10">
    <property type="entry name" value="DNA Methylphosphotriester Repair Domain"/>
    <property type="match status" value="1"/>
</dbReference>
<dbReference type="GO" id="GO:0003677">
    <property type="term" value="F:DNA binding"/>
    <property type="evidence" value="ECO:0007669"/>
    <property type="project" value="InterPro"/>
</dbReference>
<dbReference type="AlphaFoldDB" id="A0A0D0F7T3"/>
<dbReference type="GO" id="GO:0008168">
    <property type="term" value="F:methyltransferase activity"/>
    <property type="evidence" value="ECO:0007669"/>
    <property type="project" value="InterPro"/>
</dbReference>
<proteinExistence type="predicted"/>
<evidence type="ECO:0000256" key="1">
    <source>
        <dbReference type="ARBA" id="ARBA00023159"/>
    </source>
</evidence>
<accession>A0A0D0F7T3</accession>
<dbReference type="OrthoDB" id="894286at2"/>
<dbReference type="GO" id="GO:0006281">
    <property type="term" value="P:DNA repair"/>
    <property type="evidence" value="ECO:0007669"/>
    <property type="project" value="InterPro"/>
</dbReference>
<dbReference type="GO" id="GO:0008270">
    <property type="term" value="F:zinc ion binding"/>
    <property type="evidence" value="ECO:0007669"/>
    <property type="project" value="InterPro"/>
</dbReference>